<name>A0ABX9S207_9ENTR</name>
<dbReference type="SUPFAM" id="SSF49354">
    <property type="entry name" value="PapD-like"/>
    <property type="match status" value="1"/>
</dbReference>
<dbReference type="Gene3D" id="2.60.40.3970">
    <property type="match status" value="1"/>
</dbReference>
<sequence>MKTLIKKVLPVSLACFFIPAAFANMTVYPMAVSMGANGEGSVRVISKSNDVQYVRTKVFKITNPATPEEKEVEVSGNDGTGLVVMPPLFALPGGASKLVRMEAMDPDQKEAIYRVMFQSVPSLDDASTANTSAISSKLSVNLVWGVLVSVPPQQPVIKLTLSGDKHQLLNQGTQRVKITDVALCRAGQSGKTCQHKTDNRNIFPDGQYQLPSLSGIQHIEITYKDWIAKKNGSQSFVVN</sequence>
<feature type="chain" id="PRO_5045659838" evidence="1">
    <location>
        <begin position="24"/>
        <end position="239"/>
    </location>
</feature>
<dbReference type="Pfam" id="PF00345">
    <property type="entry name" value="PapD_N"/>
    <property type="match status" value="1"/>
</dbReference>
<dbReference type="Gene3D" id="2.60.40.10">
    <property type="entry name" value="Immunoglobulins"/>
    <property type="match status" value="1"/>
</dbReference>
<dbReference type="InterPro" id="IPR008962">
    <property type="entry name" value="PapD-like_sf"/>
</dbReference>
<dbReference type="InterPro" id="IPR013783">
    <property type="entry name" value="Ig-like_fold"/>
</dbReference>
<keyword evidence="4" id="KW-1185">Reference proteome</keyword>
<gene>
    <name evidence="3" type="ORF">C7387_0338</name>
</gene>
<proteinExistence type="predicted"/>
<organism evidence="3 4">
    <name type="scientific">Yokenella regensburgei</name>
    <dbReference type="NCBI Taxonomy" id="158877"/>
    <lineage>
        <taxon>Bacteria</taxon>
        <taxon>Pseudomonadati</taxon>
        <taxon>Pseudomonadota</taxon>
        <taxon>Gammaproteobacteria</taxon>
        <taxon>Enterobacterales</taxon>
        <taxon>Enterobacteriaceae</taxon>
        <taxon>Yokenella</taxon>
    </lineage>
</organism>
<feature type="domain" description="Pili assembly chaperone N-terminal" evidence="2">
    <location>
        <begin position="39"/>
        <end position="143"/>
    </location>
</feature>
<accession>A0ABX9S207</accession>
<evidence type="ECO:0000256" key="1">
    <source>
        <dbReference type="SAM" id="SignalP"/>
    </source>
</evidence>
<evidence type="ECO:0000313" key="4">
    <source>
        <dbReference type="Proteomes" id="UP000267341"/>
    </source>
</evidence>
<dbReference type="EMBL" id="RBIZ01000003">
    <property type="protein sequence ID" value="RKR63677.1"/>
    <property type="molecule type" value="Genomic_DNA"/>
</dbReference>
<feature type="signal peptide" evidence="1">
    <location>
        <begin position="1"/>
        <end position="23"/>
    </location>
</feature>
<comment type="caution">
    <text evidence="3">The sequence shown here is derived from an EMBL/GenBank/DDBJ whole genome shotgun (WGS) entry which is preliminary data.</text>
</comment>
<dbReference type="Proteomes" id="UP000267341">
    <property type="component" value="Unassembled WGS sequence"/>
</dbReference>
<dbReference type="RefSeq" id="WP_120815898.1">
    <property type="nucleotide sequence ID" value="NZ_RBIZ01000003.1"/>
</dbReference>
<reference evidence="3 4" key="1">
    <citation type="submission" date="2018-10" db="EMBL/GenBank/DDBJ databases">
        <title>Genomic Encyclopedia of Type Strains, Phase IV (KMG-IV): sequencing the most valuable type-strain genomes for metagenomic binning, comparative biology and taxonomic classification.</title>
        <authorList>
            <person name="Goeker M."/>
        </authorList>
    </citation>
    <scope>NUCLEOTIDE SEQUENCE [LARGE SCALE GENOMIC DNA]</scope>
    <source>
        <strain evidence="3 4">DSM 5079</strain>
    </source>
</reference>
<evidence type="ECO:0000259" key="2">
    <source>
        <dbReference type="Pfam" id="PF00345"/>
    </source>
</evidence>
<keyword evidence="1" id="KW-0732">Signal</keyword>
<protein>
    <submittedName>
        <fullName evidence="3">P pilus assembly chaperone PapD</fullName>
    </submittedName>
</protein>
<dbReference type="GeneID" id="66902425"/>
<evidence type="ECO:0000313" key="3">
    <source>
        <dbReference type="EMBL" id="RKR63677.1"/>
    </source>
</evidence>
<dbReference type="InterPro" id="IPR016147">
    <property type="entry name" value="Pili_assmbl_chaperone_N"/>
</dbReference>